<sequence length="513" mass="58253">MSTSIRLRQGEHIEVPNRNALPFRYIDRLGRGGSAAVDVVEDKASPHQRFAHKIFRPYYGPSLETFKQEVKNEIDIIKRLQSHPHIVKIHWSYACKNEMGMLLAPVASHGDLGGYLLEIEERGSMTLEERRVLVQSFGCLASGLAFIHSQIIRHKDIKPQNILVHEGHVMYTDFGIALDASNRSTTTTGTPRALTYRYCAPEVADHEARNRKSDVFSLGSVFVEILAVLVPEAAAIALDRTPYWQRIDQVRDSLNRLSAGGSELRNLFAIARKMLDPRSATRMATEVVVASLKDVRLPRSGPGYALFCGECESSNFVIPQRVRREGSSRTPEQSERSEQTHSRNTPQHTTTRIEAPAPPHIQKTTEMTEALVKLMQETLLPMECTSKYISIFWKVRDPNCTHILTSGSSGKVEKPCKDSMRTYDRWGGDGRILVTNAMRVERLVLTELGNSQVKMWCETCQKLHMRCFQAAPEHVARVIEKYARWMDQEPYHKDGKFRKGSRATEELRRLARD</sequence>
<dbReference type="PROSITE" id="PS50011">
    <property type="entry name" value="PROTEIN_KINASE_DOM"/>
    <property type="match status" value="1"/>
</dbReference>
<proteinExistence type="predicted"/>
<dbReference type="AlphaFoldDB" id="A0A2V1DBV7"/>
<evidence type="ECO:0000256" key="7">
    <source>
        <dbReference type="ARBA" id="ARBA00047899"/>
    </source>
</evidence>
<keyword evidence="12" id="KW-1185">Reference proteome</keyword>
<evidence type="ECO:0000313" key="11">
    <source>
        <dbReference type="EMBL" id="PVH95600.1"/>
    </source>
</evidence>
<keyword evidence="3" id="KW-0808">Transferase</keyword>
<accession>A0A2V1DBV7</accession>
<dbReference type="InterPro" id="IPR000719">
    <property type="entry name" value="Prot_kinase_dom"/>
</dbReference>
<comment type="catalytic activity">
    <reaction evidence="7">
        <text>L-threonyl-[protein] + ATP = O-phospho-L-threonyl-[protein] + ADP + H(+)</text>
        <dbReference type="Rhea" id="RHEA:46608"/>
        <dbReference type="Rhea" id="RHEA-COMP:11060"/>
        <dbReference type="Rhea" id="RHEA-COMP:11605"/>
        <dbReference type="ChEBI" id="CHEBI:15378"/>
        <dbReference type="ChEBI" id="CHEBI:30013"/>
        <dbReference type="ChEBI" id="CHEBI:30616"/>
        <dbReference type="ChEBI" id="CHEBI:61977"/>
        <dbReference type="ChEBI" id="CHEBI:456216"/>
        <dbReference type="EC" id="2.7.11.1"/>
    </reaction>
</comment>
<dbReference type="Pfam" id="PF00069">
    <property type="entry name" value="Pkinase"/>
    <property type="match status" value="1"/>
</dbReference>
<evidence type="ECO:0000256" key="6">
    <source>
        <dbReference type="ARBA" id="ARBA00022840"/>
    </source>
</evidence>
<keyword evidence="2" id="KW-0723">Serine/threonine-protein kinase</keyword>
<dbReference type="Proteomes" id="UP000244855">
    <property type="component" value="Unassembled WGS sequence"/>
</dbReference>
<feature type="domain" description="Protein kinase" evidence="10">
    <location>
        <begin position="23"/>
        <end position="297"/>
    </location>
</feature>
<dbReference type="SUPFAM" id="SSF56112">
    <property type="entry name" value="Protein kinase-like (PK-like)"/>
    <property type="match status" value="1"/>
</dbReference>
<reference evidence="11 12" key="1">
    <citation type="journal article" date="2018" name="Sci. Rep.">
        <title>Comparative genomics provides insights into the lifestyle and reveals functional heterogeneity of dark septate endophytic fungi.</title>
        <authorList>
            <person name="Knapp D.G."/>
            <person name="Nemeth J.B."/>
            <person name="Barry K."/>
            <person name="Hainaut M."/>
            <person name="Henrissat B."/>
            <person name="Johnson J."/>
            <person name="Kuo A."/>
            <person name="Lim J.H.P."/>
            <person name="Lipzen A."/>
            <person name="Nolan M."/>
            <person name="Ohm R.A."/>
            <person name="Tamas L."/>
            <person name="Grigoriev I.V."/>
            <person name="Spatafora J.W."/>
            <person name="Nagy L.G."/>
            <person name="Kovacs G.M."/>
        </authorList>
    </citation>
    <scope>NUCLEOTIDE SEQUENCE [LARGE SCALE GENOMIC DNA]</scope>
    <source>
        <strain evidence="11 12">DSE2036</strain>
    </source>
</reference>
<dbReference type="OrthoDB" id="4062651at2759"/>
<feature type="compositionally biased region" description="Basic and acidic residues" evidence="9">
    <location>
        <begin position="322"/>
        <end position="341"/>
    </location>
</feature>
<dbReference type="STRING" id="97972.A0A2V1DBV7"/>
<dbReference type="SMART" id="SM00220">
    <property type="entry name" value="S_TKc"/>
    <property type="match status" value="1"/>
</dbReference>
<organism evidence="11 12">
    <name type="scientific">Periconia macrospinosa</name>
    <dbReference type="NCBI Taxonomy" id="97972"/>
    <lineage>
        <taxon>Eukaryota</taxon>
        <taxon>Fungi</taxon>
        <taxon>Dikarya</taxon>
        <taxon>Ascomycota</taxon>
        <taxon>Pezizomycotina</taxon>
        <taxon>Dothideomycetes</taxon>
        <taxon>Pleosporomycetidae</taxon>
        <taxon>Pleosporales</taxon>
        <taxon>Massarineae</taxon>
        <taxon>Periconiaceae</taxon>
        <taxon>Periconia</taxon>
    </lineage>
</organism>
<dbReference type="InterPro" id="IPR011009">
    <property type="entry name" value="Kinase-like_dom_sf"/>
</dbReference>
<evidence type="ECO:0000313" key="12">
    <source>
        <dbReference type="Proteomes" id="UP000244855"/>
    </source>
</evidence>
<gene>
    <name evidence="11" type="ORF">DM02DRAFT_617805</name>
</gene>
<evidence type="ECO:0000256" key="3">
    <source>
        <dbReference type="ARBA" id="ARBA00022679"/>
    </source>
</evidence>
<feature type="region of interest" description="Disordered" evidence="9">
    <location>
        <begin position="319"/>
        <end position="354"/>
    </location>
</feature>
<dbReference type="PANTHER" id="PTHR43671">
    <property type="entry name" value="SERINE/THREONINE-PROTEIN KINASE NEK"/>
    <property type="match status" value="1"/>
</dbReference>
<keyword evidence="6" id="KW-0067">ATP-binding</keyword>
<keyword evidence="5 11" id="KW-0418">Kinase</keyword>
<name>A0A2V1DBV7_9PLEO</name>
<dbReference type="Gene3D" id="3.30.200.20">
    <property type="entry name" value="Phosphorylase Kinase, domain 1"/>
    <property type="match status" value="1"/>
</dbReference>
<dbReference type="PANTHER" id="PTHR43671:SF98">
    <property type="entry name" value="SERINE_THREONINE-PROTEIN KINASE NEK11"/>
    <property type="match status" value="1"/>
</dbReference>
<evidence type="ECO:0000259" key="10">
    <source>
        <dbReference type="PROSITE" id="PS50011"/>
    </source>
</evidence>
<evidence type="ECO:0000256" key="1">
    <source>
        <dbReference type="ARBA" id="ARBA00012513"/>
    </source>
</evidence>
<evidence type="ECO:0000256" key="8">
    <source>
        <dbReference type="ARBA" id="ARBA00048679"/>
    </source>
</evidence>
<dbReference type="InterPro" id="IPR050660">
    <property type="entry name" value="NEK_Ser/Thr_kinase"/>
</dbReference>
<dbReference type="PROSITE" id="PS00108">
    <property type="entry name" value="PROTEIN_KINASE_ST"/>
    <property type="match status" value="1"/>
</dbReference>
<dbReference type="GO" id="GO:0005634">
    <property type="term" value="C:nucleus"/>
    <property type="evidence" value="ECO:0007669"/>
    <property type="project" value="TreeGrafter"/>
</dbReference>
<evidence type="ECO:0000256" key="2">
    <source>
        <dbReference type="ARBA" id="ARBA00022527"/>
    </source>
</evidence>
<evidence type="ECO:0000256" key="5">
    <source>
        <dbReference type="ARBA" id="ARBA00022777"/>
    </source>
</evidence>
<protein>
    <recommendedName>
        <fullName evidence="1">non-specific serine/threonine protein kinase</fullName>
        <ecNumber evidence="1">2.7.11.1</ecNumber>
    </recommendedName>
</protein>
<dbReference type="CDD" id="cd00180">
    <property type="entry name" value="PKc"/>
    <property type="match status" value="1"/>
</dbReference>
<dbReference type="EMBL" id="KZ805490">
    <property type="protein sequence ID" value="PVH95600.1"/>
    <property type="molecule type" value="Genomic_DNA"/>
</dbReference>
<evidence type="ECO:0000256" key="4">
    <source>
        <dbReference type="ARBA" id="ARBA00022741"/>
    </source>
</evidence>
<dbReference type="InterPro" id="IPR008271">
    <property type="entry name" value="Ser/Thr_kinase_AS"/>
</dbReference>
<feature type="compositionally biased region" description="Polar residues" evidence="9">
    <location>
        <begin position="342"/>
        <end position="352"/>
    </location>
</feature>
<keyword evidence="4" id="KW-0547">Nucleotide-binding</keyword>
<evidence type="ECO:0000256" key="9">
    <source>
        <dbReference type="SAM" id="MobiDB-lite"/>
    </source>
</evidence>
<comment type="catalytic activity">
    <reaction evidence="8">
        <text>L-seryl-[protein] + ATP = O-phospho-L-seryl-[protein] + ADP + H(+)</text>
        <dbReference type="Rhea" id="RHEA:17989"/>
        <dbReference type="Rhea" id="RHEA-COMP:9863"/>
        <dbReference type="Rhea" id="RHEA-COMP:11604"/>
        <dbReference type="ChEBI" id="CHEBI:15378"/>
        <dbReference type="ChEBI" id="CHEBI:29999"/>
        <dbReference type="ChEBI" id="CHEBI:30616"/>
        <dbReference type="ChEBI" id="CHEBI:83421"/>
        <dbReference type="ChEBI" id="CHEBI:456216"/>
        <dbReference type="EC" id="2.7.11.1"/>
    </reaction>
</comment>
<dbReference type="GO" id="GO:0004674">
    <property type="term" value="F:protein serine/threonine kinase activity"/>
    <property type="evidence" value="ECO:0007669"/>
    <property type="project" value="UniProtKB-KW"/>
</dbReference>
<dbReference type="Gene3D" id="1.10.510.10">
    <property type="entry name" value="Transferase(Phosphotransferase) domain 1"/>
    <property type="match status" value="1"/>
</dbReference>
<dbReference type="GO" id="GO:0005524">
    <property type="term" value="F:ATP binding"/>
    <property type="evidence" value="ECO:0007669"/>
    <property type="project" value="UniProtKB-KW"/>
</dbReference>
<dbReference type="EC" id="2.7.11.1" evidence="1"/>